<dbReference type="Gene3D" id="1.20.140.40">
    <property type="entry name" value="Invertase/pectin methylesterase inhibitor family protein"/>
    <property type="match status" value="1"/>
</dbReference>
<dbReference type="SUPFAM" id="SSF101148">
    <property type="entry name" value="Plant invertase/pectin methylesterase inhibitor"/>
    <property type="match status" value="1"/>
</dbReference>
<keyword evidence="1" id="KW-0732">Signal</keyword>
<feature type="signal peptide" evidence="1">
    <location>
        <begin position="1"/>
        <end position="27"/>
    </location>
</feature>
<dbReference type="SMART" id="SM00856">
    <property type="entry name" value="PMEI"/>
    <property type="match status" value="1"/>
</dbReference>
<sequence>MAFKDYTSFSYVILATAVILFAGPAHARICDNAPNKLVCESVVNHRTDPRDGEVASMHKLVAETKTGKVVARKFDKSLGIVQCINEFNGAIEDAKNALKSLSNNDLSALKNFITAARHNFDICNKGFQGYNETNPITKTTKHLDDIASVGFYLADLIKL</sequence>
<organism evidence="3 4">
    <name type="scientific">Quercus rubra</name>
    <name type="common">Northern red oak</name>
    <name type="synonym">Quercus borealis</name>
    <dbReference type="NCBI Taxonomy" id="3512"/>
    <lineage>
        <taxon>Eukaryota</taxon>
        <taxon>Viridiplantae</taxon>
        <taxon>Streptophyta</taxon>
        <taxon>Embryophyta</taxon>
        <taxon>Tracheophyta</taxon>
        <taxon>Spermatophyta</taxon>
        <taxon>Magnoliopsida</taxon>
        <taxon>eudicotyledons</taxon>
        <taxon>Gunneridae</taxon>
        <taxon>Pentapetalae</taxon>
        <taxon>rosids</taxon>
        <taxon>fabids</taxon>
        <taxon>Fagales</taxon>
        <taxon>Fagaceae</taxon>
        <taxon>Quercus</taxon>
    </lineage>
</organism>
<evidence type="ECO:0000313" key="3">
    <source>
        <dbReference type="EMBL" id="KAK4594199.1"/>
    </source>
</evidence>
<dbReference type="InterPro" id="IPR006501">
    <property type="entry name" value="Pectinesterase_inhib_dom"/>
</dbReference>
<evidence type="ECO:0000313" key="4">
    <source>
        <dbReference type="Proteomes" id="UP001324115"/>
    </source>
</evidence>
<dbReference type="Pfam" id="PF04043">
    <property type="entry name" value="PMEI"/>
    <property type="match status" value="1"/>
</dbReference>
<feature type="chain" id="PRO_5042825304" description="Pectinesterase inhibitor domain-containing protein" evidence="1">
    <location>
        <begin position="28"/>
        <end position="159"/>
    </location>
</feature>
<gene>
    <name evidence="3" type="ORF">RGQ29_018044</name>
</gene>
<comment type="caution">
    <text evidence="3">The sequence shown here is derived from an EMBL/GenBank/DDBJ whole genome shotgun (WGS) entry which is preliminary data.</text>
</comment>
<dbReference type="InterPro" id="IPR035513">
    <property type="entry name" value="Invertase/methylesterase_inhib"/>
</dbReference>
<proteinExistence type="predicted"/>
<keyword evidence="4" id="KW-1185">Reference proteome</keyword>
<dbReference type="GO" id="GO:0004857">
    <property type="term" value="F:enzyme inhibitor activity"/>
    <property type="evidence" value="ECO:0007669"/>
    <property type="project" value="InterPro"/>
</dbReference>
<accession>A0AAN7FMY9</accession>
<evidence type="ECO:0000256" key="1">
    <source>
        <dbReference type="SAM" id="SignalP"/>
    </source>
</evidence>
<feature type="domain" description="Pectinesterase inhibitor" evidence="2">
    <location>
        <begin position="21"/>
        <end position="153"/>
    </location>
</feature>
<dbReference type="Proteomes" id="UP001324115">
    <property type="component" value="Unassembled WGS sequence"/>
</dbReference>
<name>A0AAN7FMY9_QUERU</name>
<evidence type="ECO:0000259" key="2">
    <source>
        <dbReference type="SMART" id="SM00856"/>
    </source>
</evidence>
<dbReference type="EMBL" id="JAXUIC010000004">
    <property type="protein sequence ID" value="KAK4594199.1"/>
    <property type="molecule type" value="Genomic_DNA"/>
</dbReference>
<reference evidence="3 4" key="1">
    <citation type="journal article" date="2023" name="G3 (Bethesda)">
        <title>A haplotype-resolved chromosome-scale genome for Quercus rubra L. provides insights into the genetics of adaptive traits for red oak species.</title>
        <authorList>
            <person name="Kapoor B."/>
            <person name="Jenkins J."/>
            <person name="Schmutz J."/>
            <person name="Zhebentyayeva T."/>
            <person name="Kuelheim C."/>
            <person name="Coggeshall M."/>
            <person name="Heim C."/>
            <person name="Lasky J.R."/>
            <person name="Leites L."/>
            <person name="Islam-Faridi N."/>
            <person name="Romero-Severson J."/>
            <person name="DeLeo V.L."/>
            <person name="Lucas S.M."/>
            <person name="Lazic D."/>
            <person name="Gailing O."/>
            <person name="Carlson J."/>
            <person name="Staton M."/>
        </authorList>
    </citation>
    <scope>NUCLEOTIDE SEQUENCE [LARGE SCALE GENOMIC DNA]</scope>
    <source>
        <strain evidence="3">Pseudo-F2</strain>
    </source>
</reference>
<dbReference type="AlphaFoldDB" id="A0AAN7FMY9"/>
<protein>
    <recommendedName>
        <fullName evidence="2">Pectinesterase inhibitor domain-containing protein</fullName>
    </recommendedName>
</protein>